<keyword evidence="2" id="KW-1185">Reference proteome</keyword>
<evidence type="ECO:0000313" key="1">
    <source>
        <dbReference type="EMBL" id="CAA2983141.1"/>
    </source>
</evidence>
<dbReference type="AlphaFoldDB" id="A0A8S0RUD4"/>
<dbReference type="EMBL" id="CACTIH010003722">
    <property type="protein sequence ID" value="CAA2983141.1"/>
    <property type="molecule type" value="Genomic_DNA"/>
</dbReference>
<dbReference type="Gramene" id="OE9A118766T1">
    <property type="protein sequence ID" value="OE9A118766C1"/>
    <property type="gene ID" value="OE9A118766"/>
</dbReference>
<accession>A0A8S0RUD4</accession>
<gene>
    <name evidence="1" type="ORF">OLEA9_A118766</name>
</gene>
<organism evidence="1 2">
    <name type="scientific">Olea europaea subsp. europaea</name>
    <dbReference type="NCBI Taxonomy" id="158383"/>
    <lineage>
        <taxon>Eukaryota</taxon>
        <taxon>Viridiplantae</taxon>
        <taxon>Streptophyta</taxon>
        <taxon>Embryophyta</taxon>
        <taxon>Tracheophyta</taxon>
        <taxon>Spermatophyta</taxon>
        <taxon>Magnoliopsida</taxon>
        <taxon>eudicotyledons</taxon>
        <taxon>Gunneridae</taxon>
        <taxon>Pentapetalae</taxon>
        <taxon>asterids</taxon>
        <taxon>lamiids</taxon>
        <taxon>Lamiales</taxon>
        <taxon>Oleaceae</taxon>
        <taxon>Oleeae</taxon>
        <taxon>Olea</taxon>
    </lineage>
</organism>
<comment type="caution">
    <text evidence="1">The sequence shown here is derived from an EMBL/GenBank/DDBJ whole genome shotgun (WGS) entry which is preliminary data.</text>
</comment>
<name>A0A8S0RUD4_OLEEU</name>
<protein>
    <submittedName>
        <fullName evidence="1">Uncharacterized protein</fullName>
    </submittedName>
</protein>
<evidence type="ECO:0000313" key="2">
    <source>
        <dbReference type="Proteomes" id="UP000594638"/>
    </source>
</evidence>
<feature type="non-terminal residue" evidence="1">
    <location>
        <position position="1"/>
    </location>
</feature>
<sequence length="62" mass="6952">DESWCRALFSRTNEETEDIWRGTGSGHEEKMTYEDLAEGVGRTSVPGPDIYRSIVRASSLTT</sequence>
<reference evidence="1 2" key="1">
    <citation type="submission" date="2019-12" db="EMBL/GenBank/DDBJ databases">
        <authorList>
            <person name="Alioto T."/>
            <person name="Alioto T."/>
            <person name="Gomez Garrido J."/>
        </authorList>
    </citation>
    <scope>NUCLEOTIDE SEQUENCE [LARGE SCALE GENOMIC DNA]</scope>
</reference>
<proteinExistence type="predicted"/>
<dbReference type="Proteomes" id="UP000594638">
    <property type="component" value="Unassembled WGS sequence"/>
</dbReference>